<keyword evidence="15 20" id="KW-0067">ATP-binding</keyword>
<gene>
    <name evidence="24" type="ORF">C5167_032270</name>
</gene>
<keyword evidence="10 22" id="KW-0812">Transmembrane</keyword>
<evidence type="ECO:0000256" key="14">
    <source>
        <dbReference type="ARBA" id="ARBA00022777"/>
    </source>
</evidence>
<dbReference type="PROSITE" id="PS51450">
    <property type="entry name" value="LRR"/>
    <property type="match status" value="1"/>
</dbReference>
<evidence type="ECO:0000256" key="15">
    <source>
        <dbReference type="ARBA" id="ARBA00022840"/>
    </source>
</evidence>
<dbReference type="FunFam" id="3.80.10.10:FF:000233">
    <property type="entry name" value="Leucine-rich repeat receptor-like protein kinase TDR"/>
    <property type="match status" value="1"/>
</dbReference>
<dbReference type="InterPro" id="IPR000719">
    <property type="entry name" value="Prot_kinase_dom"/>
</dbReference>
<dbReference type="PROSITE" id="PS00108">
    <property type="entry name" value="PROTEIN_KINASE_ST"/>
    <property type="match status" value="1"/>
</dbReference>
<feature type="compositionally biased region" description="Polar residues" evidence="21">
    <location>
        <begin position="1031"/>
        <end position="1041"/>
    </location>
</feature>
<dbReference type="GO" id="GO:0005886">
    <property type="term" value="C:plasma membrane"/>
    <property type="evidence" value="ECO:0007669"/>
    <property type="project" value="UniProtKB-SubCell"/>
</dbReference>
<evidence type="ECO:0000256" key="22">
    <source>
        <dbReference type="SAM" id="Phobius"/>
    </source>
</evidence>
<keyword evidence="6" id="KW-0723">Serine/threonine-protein kinase</keyword>
<feature type="domain" description="Protein kinase" evidence="23">
    <location>
        <begin position="727"/>
        <end position="1023"/>
    </location>
</feature>
<feature type="binding site" evidence="20">
    <location>
        <position position="756"/>
    </location>
    <ligand>
        <name>ATP</name>
        <dbReference type="ChEBI" id="CHEBI:30616"/>
    </ligand>
</feature>
<evidence type="ECO:0000256" key="5">
    <source>
        <dbReference type="ARBA" id="ARBA00022475"/>
    </source>
</evidence>
<dbReference type="PANTHER" id="PTHR48056">
    <property type="entry name" value="LRR RECEPTOR-LIKE SERINE/THREONINE-PROTEIN KINASE-RELATED"/>
    <property type="match status" value="1"/>
</dbReference>
<evidence type="ECO:0000256" key="8">
    <source>
        <dbReference type="ARBA" id="ARBA00022614"/>
    </source>
</evidence>
<evidence type="ECO:0000256" key="16">
    <source>
        <dbReference type="ARBA" id="ARBA00022989"/>
    </source>
</evidence>
<keyword evidence="19" id="KW-0325">Glycoprotein</keyword>
<keyword evidence="13 20" id="KW-0547">Nucleotide-binding</keyword>
<dbReference type="Gene3D" id="1.10.510.10">
    <property type="entry name" value="Transferase(Phosphotransferase) domain 1"/>
    <property type="match status" value="1"/>
</dbReference>
<dbReference type="GO" id="GO:1905393">
    <property type="term" value="P:plant organ formation"/>
    <property type="evidence" value="ECO:0007669"/>
    <property type="project" value="UniProtKB-ARBA"/>
</dbReference>
<evidence type="ECO:0000256" key="4">
    <source>
        <dbReference type="ARBA" id="ARBA00022473"/>
    </source>
</evidence>
<evidence type="ECO:0000259" key="23">
    <source>
        <dbReference type="PROSITE" id="PS50011"/>
    </source>
</evidence>
<evidence type="ECO:0000256" key="13">
    <source>
        <dbReference type="ARBA" id="ARBA00022741"/>
    </source>
</evidence>
<evidence type="ECO:0000313" key="24">
    <source>
        <dbReference type="EMBL" id="RZC69176.1"/>
    </source>
</evidence>
<evidence type="ECO:0000256" key="12">
    <source>
        <dbReference type="ARBA" id="ARBA00022737"/>
    </source>
</evidence>
<protein>
    <recommendedName>
        <fullName evidence="3">non-specific serine/threonine protein kinase</fullName>
        <ecNumber evidence="3">2.7.11.1</ecNumber>
    </recommendedName>
</protein>
<feature type="region of interest" description="Disordered" evidence="21">
    <location>
        <begin position="1023"/>
        <end position="1061"/>
    </location>
</feature>
<dbReference type="PANTHER" id="PTHR48056:SF25">
    <property type="entry name" value="PROTEIN KINASE DOMAIN-CONTAINING PROTEIN"/>
    <property type="match status" value="1"/>
</dbReference>
<dbReference type="FunFam" id="3.80.10.10:FF:000896">
    <property type="entry name" value="Leucine-rich repeat receptor-like protein kinase"/>
    <property type="match status" value="1"/>
</dbReference>
<dbReference type="InterPro" id="IPR003591">
    <property type="entry name" value="Leu-rich_rpt_typical-subtyp"/>
</dbReference>
<comment type="subcellular location">
    <subcellularLocation>
        <location evidence="1">Cell membrane</location>
        <topology evidence="1">Single-pass membrane protein</topology>
    </subcellularLocation>
</comment>
<evidence type="ECO:0000256" key="21">
    <source>
        <dbReference type="SAM" id="MobiDB-lite"/>
    </source>
</evidence>
<keyword evidence="17 22" id="KW-0472">Membrane</keyword>
<sequence>MKPRTHSLHLSQFIIFIFFFIQFHSSLSARTPKSLQLLSLISLKYSLKDPLLFLGDWNPSSVVNSTTSKPLWCTWSGIQCNNRTSEIVSLDLSRKSLFGVIPSEIKFLTQLRNLNLSGNSFEGTLSDSIFDLSQLRCLDISHNSFNESFPSGISKLNSLTILNAYSNNFTGPLPLEVTSLKFLQHLNLGGSYFDGEIPKSYGSLQRLNLLHLSGNSLQGEIPAELGSLSELEHLEIGYNRYTSGIPFELARCTNLKYIDIAAANISGNLPFGIGNLSALETLFLFKNQISGEIPDSFSNLHNLKSLDLSDNQITGGIPLWLSSLKELTLLSLLSNNLTGEIPPRIGELPNLETLLLWNNSLSGNLPRNLGSNFKLKLLDVSSNSLTGSIPPRLCSGNQLGKLILFSNRLDSEIPSSLTKCTSLYRFRIEDNRFNGSIPTGFGLLPNLTYMDLSMNSLSGKIPDDLGNGISLAFLNISKNSFGNELPDNIWKAPSLQIFSASFSNLIGKIPDFIGCKSLYKLDLEGNSLNGSIPWNIGDCKKLLALNLKENSLSGIIPWELSKIPSITDVDLSHNSLTGSIPLDFEHSSTLEFFNVSYNNLTGSIPSSGTTFPNLHPSSFSNNQNLCGKILNKPCLSDNLLQNPEDENGKSGQHHKKSSPSSIAIVWIMAVAFGIGIFILIAGSRFFHSRRFYSSSDNQQNQIKSGPWKLTAFQRLNYTVDDVLECLSASDTVIGMGSTGTVYKAEMPNGEIIAVKKLWGKHKETVRRRRGVLAEVEVLGNVRHRNIVRLLGCCSNTESTLLLYEYMPNGSLDDLLHGPNKKLIGNSNYNVKDAGSNFVNGVGDDWVVRYKIALGIAQGICYLHHDCDPVIVHRDVKPCNILLDSELEARVADFGVAKLIQTDESMSVIAGSCGYIAPEYAYTLQVDEKSDIYSYGVVLMEILSGKKSVEPEFGEGNSIVDWVRSKIKTEEGVGQVLDKNAGAVCQSVREEMMIVLRVALLCTSSNPAERPSMRDVVSILHEAKPQRKMPGSLNSGRPDNTATDVGVGNGGDGVTVGQQLGI</sequence>
<keyword evidence="11" id="KW-0732">Signal</keyword>
<keyword evidence="14" id="KW-0418">Kinase</keyword>
<evidence type="ECO:0000256" key="18">
    <source>
        <dbReference type="ARBA" id="ARBA00023170"/>
    </source>
</evidence>
<evidence type="ECO:0000313" key="25">
    <source>
        <dbReference type="Proteomes" id="UP000316621"/>
    </source>
</evidence>
<dbReference type="InterPro" id="IPR050647">
    <property type="entry name" value="Plant_LRR-RLKs"/>
</dbReference>
<dbReference type="SUPFAM" id="SSF56112">
    <property type="entry name" value="Protein kinase-like (PK-like)"/>
    <property type="match status" value="1"/>
</dbReference>
<dbReference type="PROSITE" id="PS00107">
    <property type="entry name" value="PROTEIN_KINASE_ATP"/>
    <property type="match status" value="1"/>
</dbReference>
<evidence type="ECO:0000256" key="2">
    <source>
        <dbReference type="ARBA" id="ARBA00008684"/>
    </source>
</evidence>
<dbReference type="InterPro" id="IPR013210">
    <property type="entry name" value="LRR_N_plant-typ"/>
</dbReference>
<dbReference type="AlphaFoldDB" id="A0A4Y7K8P1"/>
<dbReference type="Pfam" id="PF00069">
    <property type="entry name" value="Pkinase"/>
    <property type="match status" value="1"/>
</dbReference>
<evidence type="ECO:0000256" key="19">
    <source>
        <dbReference type="ARBA" id="ARBA00023180"/>
    </source>
</evidence>
<feature type="transmembrane region" description="Helical" evidence="22">
    <location>
        <begin position="663"/>
        <end position="686"/>
    </location>
</feature>
<keyword evidence="4" id="KW-0217">Developmental protein</keyword>
<keyword evidence="16 22" id="KW-1133">Transmembrane helix</keyword>
<dbReference type="Gene3D" id="3.80.10.10">
    <property type="entry name" value="Ribonuclease Inhibitor"/>
    <property type="match status" value="5"/>
</dbReference>
<organism evidence="24 25">
    <name type="scientific">Papaver somniferum</name>
    <name type="common">Opium poppy</name>
    <dbReference type="NCBI Taxonomy" id="3469"/>
    <lineage>
        <taxon>Eukaryota</taxon>
        <taxon>Viridiplantae</taxon>
        <taxon>Streptophyta</taxon>
        <taxon>Embryophyta</taxon>
        <taxon>Tracheophyta</taxon>
        <taxon>Spermatophyta</taxon>
        <taxon>Magnoliopsida</taxon>
        <taxon>Ranunculales</taxon>
        <taxon>Papaveraceae</taxon>
        <taxon>Papaveroideae</taxon>
        <taxon>Papaver</taxon>
    </lineage>
</organism>
<dbReference type="OrthoDB" id="676979at2759"/>
<name>A0A4Y7K8P1_PAPSO</name>
<dbReference type="GO" id="GO:0004674">
    <property type="term" value="F:protein serine/threonine kinase activity"/>
    <property type="evidence" value="ECO:0007669"/>
    <property type="project" value="UniProtKB-KW"/>
</dbReference>
<dbReference type="InterPro" id="IPR008271">
    <property type="entry name" value="Ser/Thr_kinase_AS"/>
</dbReference>
<dbReference type="OMA" id="NQNGAVW"/>
<keyword evidence="9" id="KW-0808">Transferase</keyword>
<dbReference type="GO" id="GO:0009791">
    <property type="term" value="P:post-embryonic development"/>
    <property type="evidence" value="ECO:0007669"/>
    <property type="project" value="UniProtKB-ARBA"/>
</dbReference>
<evidence type="ECO:0000256" key="20">
    <source>
        <dbReference type="PROSITE-ProRule" id="PRU10141"/>
    </source>
</evidence>
<dbReference type="EMBL" id="CM010721">
    <property type="protein sequence ID" value="RZC69176.1"/>
    <property type="molecule type" value="Genomic_DNA"/>
</dbReference>
<evidence type="ECO:0000256" key="3">
    <source>
        <dbReference type="ARBA" id="ARBA00012513"/>
    </source>
</evidence>
<proteinExistence type="inferred from homology"/>
<dbReference type="InterPro" id="IPR032675">
    <property type="entry name" value="LRR_dom_sf"/>
</dbReference>
<comment type="similarity">
    <text evidence="2">Belongs to the protein kinase superfamily. Ser/Thr protein kinase family.</text>
</comment>
<accession>A0A4Y7K8P1</accession>
<dbReference type="InterPro" id="IPR017441">
    <property type="entry name" value="Protein_kinase_ATP_BS"/>
</dbReference>
<evidence type="ECO:0000256" key="17">
    <source>
        <dbReference type="ARBA" id="ARBA00023136"/>
    </source>
</evidence>
<dbReference type="GO" id="GO:0048608">
    <property type="term" value="P:reproductive structure development"/>
    <property type="evidence" value="ECO:0007669"/>
    <property type="project" value="UniProtKB-ARBA"/>
</dbReference>
<evidence type="ECO:0000256" key="1">
    <source>
        <dbReference type="ARBA" id="ARBA00004162"/>
    </source>
</evidence>
<dbReference type="SMART" id="SM00220">
    <property type="entry name" value="S_TKc"/>
    <property type="match status" value="1"/>
</dbReference>
<keyword evidence="18" id="KW-0675">Receptor</keyword>
<dbReference type="Gene3D" id="3.30.200.20">
    <property type="entry name" value="Phosphorylase Kinase, domain 1"/>
    <property type="match status" value="1"/>
</dbReference>
<dbReference type="Proteomes" id="UP000316621">
    <property type="component" value="Chromosome 7"/>
</dbReference>
<dbReference type="GO" id="GO:0005524">
    <property type="term" value="F:ATP binding"/>
    <property type="evidence" value="ECO:0007669"/>
    <property type="project" value="UniProtKB-UniRule"/>
</dbReference>
<keyword evidence="8" id="KW-0433">Leucine-rich repeat</keyword>
<dbReference type="SMART" id="SM00369">
    <property type="entry name" value="LRR_TYP"/>
    <property type="match status" value="7"/>
</dbReference>
<dbReference type="FunFam" id="1.10.510.10:FF:000632">
    <property type="entry name" value="leucine-rich repeat receptor-like protein kinase TDR"/>
    <property type="match status" value="1"/>
</dbReference>
<evidence type="ECO:0000256" key="10">
    <source>
        <dbReference type="ARBA" id="ARBA00022692"/>
    </source>
</evidence>
<keyword evidence="12" id="KW-0677">Repeat</keyword>
<evidence type="ECO:0000256" key="11">
    <source>
        <dbReference type="ARBA" id="ARBA00022729"/>
    </source>
</evidence>
<reference evidence="24 25" key="1">
    <citation type="journal article" date="2018" name="Science">
        <title>The opium poppy genome and morphinan production.</title>
        <authorList>
            <person name="Guo L."/>
            <person name="Winzer T."/>
            <person name="Yang X."/>
            <person name="Li Y."/>
            <person name="Ning Z."/>
            <person name="He Z."/>
            <person name="Teodor R."/>
            <person name="Lu Y."/>
            <person name="Bowser T.A."/>
            <person name="Graham I.A."/>
            <person name="Ye K."/>
        </authorList>
    </citation>
    <scope>NUCLEOTIDE SEQUENCE [LARGE SCALE GENOMIC DNA]</scope>
    <source>
        <strain evidence="25">cv. HN1</strain>
        <tissue evidence="24">Leaves</tissue>
    </source>
</reference>
<dbReference type="InterPro" id="IPR055414">
    <property type="entry name" value="LRR_R13L4/SHOC2-like"/>
</dbReference>
<dbReference type="FunFam" id="3.30.200.20:FF:000292">
    <property type="entry name" value="Leucine-rich repeat receptor-like serine/threonine-protein kinase BAM1"/>
    <property type="match status" value="1"/>
</dbReference>
<dbReference type="PROSITE" id="PS50011">
    <property type="entry name" value="PROTEIN_KINASE_DOM"/>
    <property type="match status" value="1"/>
</dbReference>
<keyword evidence="5" id="KW-1003">Cell membrane</keyword>
<dbReference type="Pfam" id="PF00560">
    <property type="entry name" value="LRR_1"/>
    <property type="match status" value="4"/>
</dbReference>
<evidence type="ECO:0000256" key="9">
    <source>
        <dbReference type="ARBA" id="ARBA00022679"/>
    </source>
</evidence>
<dbReference type="SUPFAM" id="SSF52058">
    <property type="entry name" value="L domain-like"/>
    <property type="match status" value="1"/>
</dbReference>
<dbReference type="Pfam" id="PF13855">
    <property type="entry name" value="LRR_8"/>
    <property type="match status" value="1"/>
</dbReference>
<evidence type="ECO:0000256" key="7">
    <source>
        <dbReference type="ARBA" id="ARBA00022553"/>
    </source>
</evidence>
<dbReference type="Pfam" id="PF23598">
    <property type="entry name" value="LRR_14"/>
    <property type="match status" value="1"/>
</dbReference>
<dbReference type="GO" id="GO:0048367">
    <property type="term" value="P:shoot system development"/>
    <property type="evidence" value="ECO:0007669"/>
    <property type="project" value="UniProtKB-ARBA"/>
</dbReference>
<dbReference type="EC" id="2.7.11.1" evidence="3"/>
<dbReference type="Gramene" id="RZC69176">
    <property type="protein sequence ID" value="RZC69176"/>
    <property type="gene ID" value="C5167_032270"/>
</dbReference>
<dbReference type="Pfam" id="PF08263">
    <property type="entry name" value="LRRNT_2"/>
    <property type="match status" value="1"/>
</dbReference>
<dbReference type="InterPro" id="IPR001611">
    <property type="entry name" value="Leu-rich_rpt"/>
</dbReference>
<dbReference type="SUPFAM" id="SSF52047">
    <property type="entry name" value="RNI-like"/>
    <property type="match status" value="1"/>
</dbReference>
<evidence type="ECO:0000256" key="6">
    <source>
        <dbReference type="ARBA" id="ARBA00022527"/>
    </source>
</evidence>
<dbReference type="FunFam" id="3.80.10.10:FF:000275">
    <property type="entry name" value="Leucine-rich repeat receptor-like protein kinase"/>
    <property type="match status" value="1"/>
</dbReference>
<dbReference type="InterPro" id="IPR011009">
    <property type="entry name" value="Kinase-like_dom_sf"/>
</dbReference>
<dbReference type="GO" id="GO:0033612">
    <property type="term" value="F:receptor serine/threonine kinase binding"/>
    <property type="evidence" value="ECO:0007669"/>
    <property type="project" value="TreeGrafter"/>
</dbReference>
<keyword evidence="25" id="KW-1185">Reference proteome</keyword>
<keyword evidence="7" id="KW-0597">Phosphoprotein</keyword>